<evidence type="ECO:0000256" key="1">
    <source>
        <dbReference type="SAM" id="SignalP"/>
    </source>
</evidence>
<keyword evidence="3" id="KW-1185">Reference proteome</keyword>
<dbReference type="OrthoDB" id="978447at2"/>
<dbReference type="Pfam" id="PF01177">
    <property type="entry name" value="Asp_Glu_race"/>
    <property type="match status" value="1"/>
</dbReference>
<comment type="caution">
    <text evidence="2">The sequence shown here is derived from an EMBL/GenBank/DDBJ whole genome shotgun (WGS) entry which is preliminary data.</text>
</comment>
<dbReference type="GO" id="GO:0047661">
    <property type="term" value="F:amino-acid racemase activity"/>
    <property type="evidence" value="ECO:0007669"/>
    <property type="project" value="InterPro"/>
</dbReference>
<dbReference type="EMBL" id="RCZP01000050">
    <property type="protein sequence ID" value="TPG44823.1"/>
    <property type="molecule type" value="Genomic_DNA"/>
</dbReference>
<evidence type="ECO:0000313" key="2">
    <source>
        <dbReference type="EMBL" id="TPG44823.1"/>
    </source>
</evidence>
<protein>
    <submittedName>
        <fullName evidence="2">Arylsulfatase</fullName>
    </submittedName>
</protein>
<reference evidence="2 3" key="1">
    <citation type="journal article" date="2019" name="Environ. Microbiol.">
        <title>Species interactions and distinct microbial communities in high Arctic permafrost affected cryosols are associated with the CH4 and CO2 gas fluxes.</title>
        <authorList>
            <person name="Altshuler I."/>
            <person name="Hamel J."/>
            <person name="Turney S."/>
            <person name="Magnuson E."/>
            <person name="Levesque R."/>
            <person name="Greer C."/>
            <person name="Whyte L.G."/>
        </authorList>
    </citation>
    <scope>NUCLEOTIDE SEQUENCE [LARGE SCALE GENOMIC DNA]</scope>
    <source>
        <strain evidence="2 3">S9.3B</strain>
    </source>
</reference>
<feature type="chain" id="PRO_5021298982" evidence="1">
    <location>
        <begin position="23"/>
        <end position="222"/>
    </location>
</feature>
<sequence>MSGGPRIALIHAVAAAIPPVHAAFAQGWPEARLANLFDDSLPSDLSEAGALTPAIAGRIGALARYMAGAGAEGILFTCSAFGPAIEAAARALSPFPVLKPNEAMFEEALGAGERIGMLATFGPAVAGMEEEFRQAAGGRSAARLETVLAEGAIEALKAGDAAAHDRLVAEAVPRLARCDAIMLAHFSTSRALGAAQAAMPGKLVLAAPGAAVAALRRRFPGR</sequence>
<gene>
    <name evidence="2" type="ORF">EAH89_26850</name>
</gene>
<name>A0A502F465_9PROT</name>
<keyword evidence="1" id="KW-0732">Signal</keyword>
<feature type="signal peptide" evidence="1">
    <location>
        <begin position="1"/>
        <end position="22"/>
    </location>
</feature>
<dbReference type="Proteomes" id="UP000317078">
    <property type="component" value="Unassembled WGS sequence"/>
</dbReference>
<evidence type="ECO:0000313" key="3">
    <source>
        <dbReference type="Proteomes" id="UP000317078"/>
    </source>
</evidence>
<proteinExistence type="predicted"/>
<accession>A0A502F465</accession>
<dbReference type="RefSeq" id="WP_140886804.1">
    <property type="nucleotide sequence ID" value="NZ_RCZP01000050.1"/>
</dbReference>
<dbReference type="InterPro" id="IPR015942">
    <property type="entry name" value="Asp/Glu/hydantoin_racemase"/>
</dbReference>
<dbReference type="AlphaFoldDB" id="A0A502F465"/>
<organism evidence="2 3">
    <name type="scientific">Muricoccus nepalensis</name>
    <dbReference type="NCBI Taxonomy" id="1854500"/>
    <lineage>
        <taxon>Bacteria</taxon>
        <taxon>Pseudomonadati</taxon>
        <taxon>Pseudomonadota</taxon>
        <taxon>Alphaproteobacteria</taxon>
        <taxon>Acetobacterales</taxon>
        <taxon>Roseomonadaceae</taxon>
        <taxon>Muricoccus</taxon>
    </lineage>
</organism>